<accession>A0ABN7TDG2</accession>
<dbReference type="PANTHER" id="PTHR45784">
    <property type="entry name" value="C-TYPE LECTIN DOMAIN FAMILY 20 MEMBER A-RELATED"/>
    <property type="match status" value="1"/>
</dbReference>
<keyword evidence="3" id="KW-1185">Reference proteome</keyword>
<dbReference type="InterPro" id="IPR016187">
    <property type="entry name" value="CTDL_fold"/>
</dbReference>
<dbReference type="PANTHER" id="PTHR45784:SF3">
    <property type="entry name" value="C-TYPE LECTIN DOMAIN FAMILY 4 MEMBER K-LIKE-RELATED"/>
    <property type="match status" value="1"/>
</dbReference>
<proteinExistence type="predicted"/>
<reference evidence="2 3" key="1">
    <citation type="submission" date="2021-04" db="EMBL/GenBank/DDBJ databases">
        <authorList>
            <person name="Bliznina A."/>
        </authorList>
    </citation>
    <scope>NUCLEOTIDE SEQUENCE [LARGE SCALE GENOMIC DNA]</scope>
</reference>
<dbReference type="InterPro" id="IPR016186">
    <property type="entry name" value="C-type_lectin-like/link_sf"/>
</dbReference>
<name>A0ABN7TDG2_OIKDI</name>
<sequence length="912" mass="102501">MKLSPFLAIFAGSSSADPLEFWGESNLFAYQIRESIPKNGLANRFIKKYDEVREVARYYQSSGICASGVTSPTYEPVSFDAIFDRKASPSANIAALSDLLDQWIQSYACVEDANVFEMVRQALSDIVTIGRKNINRDQDVSFHLSDDLMTYDQARAYCFSQDMWLASPANFGQQEGIMSSEYTNKFVWFDSWKANEGECWYQNSWFEINENGNGVSGLNEGATDCNNKYHAVCESGQIYEKACLTFKKAPYGETEFVDAQAYCNLAGGYLPFFNNKKELNEFNSQVTTRQMIGLVRDTKLASGWATRTGEEASFFSWRRGEPNNAGGHEDCVATASDTDLLWNDIPCGYPYALDFSCRFDRTVHVWDSCPIHEMPERPPCYDPCDGFENCQTFVDSCPIAPTDNNLIATVDDPTINFEVTVDVWFPFAPGVNSDYFQIFRMGTGSRQGNFGDRFFGMWLNKRKSNQYQIQMNAVQSLSSIPGYFTKTMVSDIDSSEMQRWSTFKYSQSPHETDNTKTTSKLFKDGVLMAEFDQNTADIEIDQPLYVWVSDPWYSPASEYRVKNFSMKKFPSTPLENVASIIVSSGQNSGVIQRFDWDGESLGEGRVVGDVGDYKQLMRPLLFPFSMVDECGLIETTSDPVGAFSQIDDKWGLEGGWLQRIASTFFSDGTQVDLDFRTPPPADEGNMGRLFATQLGKVNGEYYVFGGFKAHYAIYSVDGCEMKELPVKLKTQIGVYGPEVRTLVQADGNEKAYICFTDSEYRGCDTFDGTEVVTSPYQSNTYRRDASIANYRDGLLAFGGTKYTDLDWDYNKSSEIFTSEDGFVPTTDLIFGMAYMTSATIGGDRVFSFGGRVDVSDATSAPVSDQVFMYYEGVWSDLGPMMVAKNWRISAIVFDYSLPRIAEPDCDEDDPDC</sequence>
<feature type="domain" description="C-type lectin" evidence="1">
    <location>
        <begin position="239"/>
        <end position="347"/>
    </location>
</feature>
<dbReference type="SUPFAM" id="SSF56436">
    <property type="entry name" value="C-type lectin-like"/>
    <property type="match status" value="2"/>
</dbReference>
<dbReference type="Gene3D" id="3.10.100.10">
    <property type="entry name" value="Mannose-Binding Protein A, subunit A"/>
    <property type="match status" value="1"/>
</dbReference>
<dbReference type="Proteomes" id="UP001158576">
    <property type="component" value="Chromosome 2"/>
</dbReference>
<dbReference type="SMART" id="SM00034">
    <property type="entry name" value="CLECT"/>
    <property type="match status" value="1"/>
</dbReference>
<dbReference type="SUPFAM" id="SSF50965">
    <property type="entry name" value="Galactose oxidase, central domain"/>
    <property type="match status" value="1"/>
</dbReference>
<dbReference type="Pfam" id="PF00059">
    <property type="entry name" value="Lectin_C"/>
    <property type="match status" value="1"/>
</dbReference>
<dbReference type="InterPro" id="IPR011043">
    <property type="entry name" value="Gal_Oxase/kelch_b-propeller"/>
</dbReference>
<dbReference type="InterPro" id="IPR001304">
    <property type="entry name" value="C-type_lectin-like"/>
</dbReference>
<dbReference type="CDD" id="cd00037">
    <property type="entry name" value="CLECT"/>
    <property type="match status" value="1"/>
</dbReference>
<evidence type="ECO:0000313" key="3">
    <source>
        <dbReference type="Proteomes" id="UP001158576"/>
    </source>
</evidence>
<protein>
    <submittedName>
        <fullName evidence="2">Oidioi.mRNA.OKI2018_I69.chr2.g7899.t1.cds</fullName>
    </submittedName>
</protein>
<organism evidence="2 3">
    <name type="scientific">Oikopleura dioica</name>
    <name type="common">Tunicate</name>
    <dbReference type="NCBI Taxonomy" id="34765"/>
    <lineage>
        <taxon>Eukaryota</taxon>
        <taxon>Metazoa</taxon>
        <taxon>Chordata</taxon>
        <taxon>Tunicata</taxon>
        <taxon>Appendicularia</taxon>
        <taxon>Copelata</taxon>
        <taxon>Oikopleuridae</taxon>
        <taxon>Oikopleura</taxon>
    </lineage>
</organism>
<evidence type="ECO:0000259" key="1">
    <source>
        <dbReference type="PROSITE" id="PS50041"/>
    </source>
</evidence>
<dbReference type="PROSITE" id="PS50041">
    <property type="entry name" value="C_TYPE_LECTIN_2"/>
    <property type="match status" value="1"/>
</dbReference>
<dbReference type="EMBL" id="OU015567">
    <property type="protein sequence ID" value="CAG5113809.1"/>
    <property type="molecule type" value="Genomic_DNA"/>
</dbReference>
<evidence type="ECO:0000313" key="2">
    <source>
        <dbReference type="EMBL" id="CAG5113809.1"/>
    </source>
</evidence>
<gene>
    <name evidence="2" type="ORF">OKIOD_LOCUS16664</name>
</gene>